<feature type="compositionally biased region" description="Low complexity" evidence="1">
    <location>
        <begin position="199"/>
        <end position="210"/>
    </location>
</feature>
<evidence type="ECO:0000313" key="2">
    <source>
        <dbReference type="EMBL" id="CAK0907305.1"/>
    </source>
</evidence>
<dbReference type="EMBL" id="CAUYUJ010021837">
    <property type="protein sequence ID" value="CAK0907305.1"/>
    <property type="molecule type" value="Genomic_DNA"/>
</dbReference>
<accession>A0ABN9Y454</accession>
<evidence type="ECO:0008006" key="4">
    <source>
        <dbReference type="Google" id="ProtNLM"/>
    </source>
</evidence>
<feature type="compositionally biased region" description="Basic and acidic residues" evidence="1">
    <location>
        <begin position="161"/>
        <end position="183"/>
    </location>
</feature>
<feature type="region of interest" description="Disordered" evidence="1">
    <location>
        <begin position="1"/>
        <end position="226"/>
    </location>
</feature>
<dbReference type="Proteomes" id="UP001189429">
    <property type="component" value="Unassembled WGS sequence"/>
</dbReference>
<gene>
    <name evidence="2" type="ORF">PCOR1329_LOCUS82366</name>
</gene>
<feature type="compositionally biased region" description="Low complexity" evidence="1">
    <location>
        <begin position="46"/>
        <end position="65"/>
    </location>
</feature>
<evidence type="ECO:0000256" key="1">
    <source>
        <dbReference type="SAM" id="MobiDB-lite"/>
    </source>
</evidence>
<sequence length="247" mass="26273">MWPRGGRRDHVVQRPRQLQPAADRPALQGGIDVREQSHASSSNMTSDSGAQESSSSSSALKGLSSYGRPLDLPADAADLCHRQWNSSESSGATAREDRERQQLRTIAGSDSGVDEELDEGGNISNLAARSRTQRRREQRRAAVIKKMRGLAAEEQGQSPEDPQRELRPEAEGAGRPGEAEPHGLRAAAAVEGLDRRQQQRGASSSAARAGLEAEEGVPGSPSELARLPQHAAALRAGAPLASSKLSL</sequence>
<keyword evidence="3" id="KW-1185">Reference proteome</keyword>
<comment type="caution">
    <text evidence="2">The sequence shown here is derived from an EMBL/GenBank/DDBJ whole genome shotgun (WGS) entry which is preliminary data.</text>
</comment>
<proteinExistence type="predicted"/>
<feature type="compositionally biased region" description="Basic residues" evidence="1">
    <location>
        <begin position="131"/>
        <end position="148"/>
    </location>
</feature>
<feature type="compositionally biased region" description="Basic and acidic residues" evidence="1">
    <location>
        <begin position="1"/>
        <end position="12"/>
    </location>
</feature>
<feature type="compositionally biased region" description="Polar residues" evidence="1">
    <location>
        <begin position="83"/>
        <end position="92"/>
    </location>
</feature>
<organism evidence="2 3">
    <name type="scientific">Prorocentrum cordatum</name>
    <dbReference type="NCBI Taxonomy" id="2364126"/>
    <lineage>
        <taxon>Eukaryota</taxon>
        <taxon>Sar</taxon>
        <taxon>Alveolata</taxon>
        <taxon>Dinophyceae</taxon>
        <taxon>Prorocentrales</taxon>
        <taxon>Prorocentraceae</taxon>
        <taxon>Prorocentrum</taxon>
    </lineage>
</organism>
<reference evidence="2" key="1">
    <citation type="submission" date="2023-10" db="EMBL/GenBank/DDBJ databases">
        <authorList>
            <person name="Chen Y."/>
            <person name="Shah S."/>
            <person name="Dougan E. K."/>
            <person name="Thang M."/>
            <person name="Chan C."/>
        </authorList>
    </citation>
    <scope>NUCLEOTIDE SEQUENCE [LARGE SCALE GENOMIC DNA]</scope>
</reference>
<name>A0ABN9Y454_9DINO</name>
<evidence type="ECO:0000313" key="3">
    <source>
        <dbReference type="Proteomes" id="UP001189429"/>
    </source>
</evidence>
<protein>
    <recommendedName>
        <fullName evidence="4">Ribosome biogenesis protein NOP53</fullName>
    </recommendedName>
</protein>